<dbReference type="Proteomes" id="UP000005631">
    <property type="component" value="Chromosome"/>
</dbReference>
<gene>
    <name evidence="1" type="ordered locus">Oweho_0542</name>
</gene>
<protein>
    <submittedName>
        <fullName evidence="1">Uncharacterized protein</fullName>
    </submittedName>
</protein>
<sequence length="296" mass="32061">MNIQNGAEYIFTCADLSDVGLTISGSELNMTGINLTYQPTYTNQCWKLYGPPACTKLLCKIGNQTAYLYIQDIAAGSPLQITTEEDHASRWCILDLIDENGFPYQKILLLDSERVDTGLYLLVSINPLLLQVNEEAPTEKNWRMLSTSTTVLIDTPIKLISQQDLKAVVPGGGTSATLKLIVAESPNIQLSISSPDGSSPVNGVLSGATLQFGGSMYLVGTGAGENVTLSEEPGDNRWRLEDDGFGNITAQCTTASGENIGWLQNDLDQLKLNAEKTNKSKQKWKFAKSGTGLVDD</sequence>
<evidence type="ECO:0000313" key="1">
    <source>
        <dbReference type="EMBL" id="AEV31558.1"/>
    </source>
</evidence>
<dbReference type="KEGG" id="oho:Oweho_0542"/>
<keyword evidence="2" id="KW-1185">Reference proteome</keyword>
<dbReference type="STRING" id="926562.Oweho_0542"/>
<accession>G8QZW4</accession>
<dbReference type="HOGENOM" id="CLU_939556_0_0_10"/>
<dbReference type="RefSeq" id="WP_014200919.1">
    <property type="nucleotide sequence ID" value="NC_016599.1"/>
</dbReference>
<proteinExistence type="predicted"/>
<reference evidence="1 2" key="1">
    <citation type="journal article" date="2012" name="Stand. Genomic Sci.">
        <title>Genome sequence of the orange-pigmented seawater bacterium Owenweeksia hongkongensis type strain (UST20020801(T)).</title>
        <authorList>
            <person name="Riedel T."/>
            <person name="Held B."/>
            <person name="Nolan M."/>
            <person name="Lucas S."/>
            <person name="Lapidus A."/>
            <person name="Tice H."/>
            <person name="Del Rio T.G."/>
            <person name="Cheng J.F."/>
            <person name="Han C."/>
            <person name="Tapia R."/>
            <person name="Goodwin L.A."/>
            <person name="Pitluck S."/>
            <person name="Liolios K."/>
            <person name="Mavromatis K."/>
            <person name="Pagani I."/>
            <person name="Ivanova N."/>
            <person name="Mikhailova N."/>
            <person name="Pati A."/>
            <person name="Chen A."/>
            <person name="Palaniappan K."/>
            <person name="Rohde M."/>
            <person name="Tindall B.J."/>
            <person name="Detter J.C."/>
            <person name="Goker M."/>
            <person name="Woyke T."/>
            <person name="Bristow J."/>
            <person name="Eisen J.A."/>
            <person name="Markowitz V."/>
            <person name="Hugenholtz P."/>
            <person name="Klenk H.P."/>
            <person name="Kyrpides N.C."/>
        </authorList>
    </citation>
    <scope>NUCLEOTIDE SEQUENCE</scope>
    <source>
        <strain evidence="2">DSM 17368 / JCM 12287 / NRRL B-23963</strain>
    </source>
</reference>
<name>G8QZW4_OWEHD</name>
<dbReference type="EMBL" id="CP003156">
    <property type="protein sequence ID" value="AEV31558.1"/>
    <property type="molecule type" value="Genomic_DNA"/>
</dbReference>
<organism evidence="1 2">
    <name type="scientific">Owenweeksia hongkongensis (strain DSM 17368 / CIP 108786 / JCM 12287 / NRRL B-23963 / UST20020801)</name>
    <dbReference type="NCBI Taxonomy" id="926562"/>
    <lineage>
        <taxon>Bacteria</taxon>
        <taxon>Pseudomonadati</taxon>
        <taxon>Bacteroidota</taxon>
        <taxon>Flavobacteriia</taxon>
        <taxon>Flavobacteriales</taxon>
        <taxon>Owenweeksiaceae</taxon>
        <taxon>Owenweeksia</taxon>
    </lineage>
</organism>
<dbReference type="AlphaFoldDB" id="G8QZW4"/>
<evidence type="ECO:0000313" key="2">
    <source>
        <dbReference type="Proteomes" id="UP000005631"/>
    </source>
</evidence>